<gene>
    <name evidence="2" type="ORF">MmTuc01_0393</name>
</gene>
<dbReference type="Proteomes" id="UP000011718">
    <property type="component" value="Chromosome"/>
</dbReference>
<accession>M1Q0N5</accession>
<reference evidence="2 3" key="1">
    <citation type="journal article" date="2013" name="Genome Announc.">
        <title>Complete Genome of a Methanosarcina mazei Strain Isolated from Sediment Samples from an Amazonian Flooded Area.</title>
        <authorList>
            <person name="Assis das Gracas D."/>
            <person name="Thiago Juca Ramos R."/>
            <person name="Vieira Araujo A.C."/>
            <person name="Zahlouth R."/>
            <person name="Ribeiro Carneiro A."/>
            <person name="Souza Lopes T."/>
            <person name="Azevedo Barauna R."/>
            <person name="Azevedo V."/>
            <person name="Cruz Schneider M.P."/>
            <person name="Pellizari V.H."/>
            <person name="Silva A."/>
        </authorList>
    </citation>
    <scope>NUCLEOTIDE SEQUENCE [LARGE SCALE GENOMIC DNA]</scope>
    <source>
        <strain evidence="2 3">Tuc01</strain>
    </source>
</reference>
<evidence type="ECO:0000256" key="1">
    <source>
        <dbReference type="SAM" id="MobiDB-lite"/>
    </source>
</evidence>
<evidence type="ECO:0000313" key="2">
    <source>
        <dbReference type="EMBL" id="AGF95835.1"/>
    </source>
</evidence>
<feature type="region of interest" description="Disordered" evidence="1">
    <location>
        <begin position="1"/>
        <end position="21"/>
    </location>
</feature>
<dbReference type="EMBL" id="CP004144">
    <property type="protein sequence ID" value="AGF95835.1"/>
    <property type="molecule type" value="Genomic_DNA"/>
</dbReference>
<protein>
    <submittedName>
        <fullName evidence="2">Uncharacterized protein</fullName>
    </submittedName>
</protein>
<proteinExistence type="predicted"/>
<name>M1Q0N5_METMZ</name>
<dbReference type="HOGENOM" id="CLU_3282860_0_0_2"/>
<dbReference type="KEGG" id="mmaz:MmTuc01_0393"/>
<evidence type="ECO:0000313" key="3">
    <source>
        <dbReference type="Proteomes" id="UP000011718"/>
    </source>
</evidence>
<dbReference type="BioCyc" id="MMAZ1236903:G139K-386-MONOMER"/>
<organism evidence="2 3">
    <name type="scientific">Methanosarcina mazei Tuc01</name>
    <dbReference type="NCBI Taxonomy" id="1236903"/>
    <lineage>
        <taxon>Archaea</taxon>
        <taxon>Methanobacteriati</taxon>
        <taxon>Methanobacteriota</taxon>
        <taxon>Stenosarchaea group</taxon>
        <taxon>Methanomicrobia</taxon>
        <taxon>Methanosarcinales</taxon>
        <taxon>Methanosarcinaceae</taxon>
        <taxon>Methanosarcina</taxon>
    </lineage>
</organism>
<dbReference type="AlphaFoldDB" id="M1Q0N5"/>
<sequence length="40" mass="4692">MVDKYFSGISKQHRSKKEMVKKNKKVLINLSGVERNFPLI</sequence>